<reference evidence="1 2" key="1">
    <citation type="submission" date="2020-07" db="EMBL/GenBank/DDBJ databases">
        <title>Sequencing the genomes of 1000 actinobacteria strains.</title>
        <authorList>
            <person name="Klenk H.-P."/>
        </authorList>
    </citation>
    <scope>NUCLEOTIDE SEQUENCE [LARGE SCALE GENOMIC DNA]</scope>
    <source>
        <strain evidence="1 2">DSM 15131</strain>
    </source>
</reference>
<dbReference type="NCBIfam" id="TIGR04371">
    <property type="entry name" value="methyltran_NanM"/>
    <property type="match status" value="1"/>
</dbReference>
<dbReference type="EMBL" id="JACBZM010000001">
    <property type="protein sequence ID" value="NYI43880.1"/>
    <property type="molecule type" value="Genomic_DNA"/>
</dbReference>
<keyword evidence="1" id="KW-0489">Methyltransferase</keyword>
<sequence length="345" mass="38376">MVDTSTELTDWSGMVDDLLAGIEQRDPLYTPTNFWGPGVEQLLGDLRKRGLPTFKSWPSSRSWFYPRYGDGYPGKAMQKMIEASQVANPAVSEARIRSILGGSIEARRDYHAVQLAWDQERWPFDLLSYGENELGNAQRFRFTGTDVGWSRPYLNYLLCLTALSKHVDAPPRSFLEIGGGFGVLGEIVTQRDPDARYVDADIPPLVVITAWYLTQILDRPVLTPADLPDGGFEVPAHGTIPSWRLPDLRSDYEVFVNSFSFQEMEPDVVSNYVDLVAARGVRYAVSLNSRAGKRRAEAGRAGGAIEPVTSQFIVDAFARHGFEVAGRYGEPLIQSAGELVVLRRA</sequence>
<dbReference type="InterPro" id="IPR030807">
    <property type="entry name" value="Methyltran_NanM"/>
</dbReference>
<dbReference type="RefSeq" id="WP_179647934.1">
    <property type="nucleotide sequence ID" value="NZ_JACBZM010000001.1"/>
</dbReference>
<comment type="caution">
    <text evidence="1">The sequence shown here is derived from an EMBL/GenBank/DDBJ whole genome shotgun (WGS) entry which is preliminary data.</text>
</comment>
<protein>
    <submittedName>
        <fullName evidence="1">Putative sugar O-methyltransferase</fullName>
    </submittedName>
</protein>
<evidence type="ECO:0000313" key="1">
    <source>
        <dbReference type="EMBL" id="NYI43880.1"/>
    </source>
</evidence>
<dbReference type="GO" id="GO:0032259">
    <property type="term" value="P:methylation"/>
    <property type="evidence" value="ECO:0007669"/>
    <property type="project" value="UniProtKB-KW"/>
</dbReference>
<dbReference type="AlphaFoldDB" id="A0A7Y9ZFE6"/>
<proteinExistence type="predicted"/>
<organism evidence="1 2">
    <name type="scientific">Nocardioides aromaticivorans</name>
    <dbReference type="NCBI Taxonomy" id="200618"/>
    <lineage>
        <taxon>Bacteria</taxon>
        <taxon>Bacillati</taxon>
        <taxon>Actinomycetota</taxon>
        <taxon>Actinomycetes</taxon>
        <taxon>Propionibacteriales</taxon>
        <taxon>Nocardioidaceae</taxon>
        <taxon>Nocardioides</taxon>
    </lineage>
</organism>
<accession>A0A7Y9ZFE6</accession>
<gene>
    <name evidence="1" type="ORF">BJ993_000960</name>
</gene>
<dbReference type="SUPFAM" id="SSF53335">
    <property type="entry name" value="S-adenosyl-L-methionine-dependent methyltransferases"/>
    <property type="match status" value="1"/>
</dbReference>
<dbReference type="Proteomes" id="UP000562045">
    <property type="component" value="Unassembled WGS sequence"/>
</dbReference>
<evidence type="ECO:0000313" key="2">
    <source>
        <dbReference type="Proteomes" id="UP000562045"/>
    </source>
</evidence>
<name>A0A7Y9ZFE6_9ACTN</name>
<dbReference type="GO" id="GO:0008168">
    <property type="term" value="F:methyltransferase activity"/>
    <property type="evidence" value="ECO:0007669"/>
    <property type="project" value="UniProtKB-KW"/>
</dbReference>
<keyword evidence="1" id="KW-0808">Transferase</keyword>
<dbReference type="InterPro" id="IPR029063">
    <property type="entry name" value="SAM-dependent_MTases_sf"/>
</dbReference>